<dbReference type="InterPro" id="IPR027443">
    <property type="entry name" value="IPNS-like_sf"/>
</dbReference>
<evidence type="ECO:0000256" key="3">
    <source>
        <dbReference type="ARBA" id="ARBA00023002"/>
    </source>
</evidence>
<dbReference type="EMBL" id="VOIH02000012">
    <property type="protein sequence ID" value="KAF3432127.1"/>
    <property type="molecule type" value="Genomic_DNA"/>
</dbReference>
<keyword evidence="3 5" id="KW-0560">Oxidoreductase</keyword>
<dbReference type="SUPFAM" id="SSF51197">
    <property type="entry name" value="Clavaminate synthase-like"/>
    <property type="match status" value="1"/>
</dbReference>
<keyword evidence="4 5" id="KW-0408">Iron</keyword>
<dbReference type="PANTHER" id="PTHR10209:SF751">
    <property type="entry name" value="OS06G0255100 PROTEIN"/>
    <property type="match status" value="1"/>
</dbReference>
<dbReference type="PROSITE" id="PS51471">
    <property type="entry name" value="FE2OG_OXY"/>
    <property type="match status" value="1"/>
</dbReference>
<dbReference type="InterPro" id="IPR005123">
    <property type="entry name" value="Oxoglu/Fe-dep_dioxygenase_dom"/>
</dbReference>
<keyword evidence="8" id="KW-1185">Reference proteome</keyword>
<dbReference type="Pfam" id="PF03171">
    <property type="entry name" value="2OG-FeII_Oxy"/>
    <property type="match status" value="1"/>
</dbReference>
<dbReference type="AlphaFoldDB" id="A0A8K0DVR7"/>
<evidence type="ECO:0000256" key="4">
    <source>
        <dbReference type="ARBA" id="ARBA00023004"/>
    </source>
</evidence>
<evidence type="ECO:0000259" key="6">
    <source>
        <dbReference type="PROSITE" id="PS51471"/>
    </source>
</evidence>
<feature type="domain" description="Fe2OG dioxygenase" evidence="6">
    <location>
        <begin position="213"/>
        <end position="317"/>
    </location>
</feature>
<evidence type="ECO:0000313" key="7">
    <source>
        <dbReference type="EMBL" id="KAF3432127.1"/>
    </source>
</evidence>
<evidence type="ECO:0000256" key="5">
    <source>
        <dbReference type="RuleBase" id="RU003682"/>
    </source>
</evidence>
<reference evidence="7" key="1">
    <citation type="submission" date="2020-03" db="EMBL/GenBank/DDBJ databases">
        <title>A high-quality chromosome-level genome assembly of a woody plant with both climbing and erect habits, Rhamnella rubrinervis.</title>
        <authorList>
            <person name="Lu Z."/>
            <person name="Yang Y."/>
            <person name="Zhu X."/>
            <person name="Sun Y."/>
        </authorList>
    </citation>
    <scope>NUCLEOTIDE SEQUENCE</scope>
    <source>
        <strain evidence="7">BYM</strain>
        <tissue evidence="7">Leaf</tissue>
    </source>
</reference>
<dbReference type="InterPro" id="IPR026992">
    <property type="entry name" value="DIOX_N"/>
</dbReference>
<dbReference type="GO" id="GO:0051213">
    <property type="term" value="F:dioxygenase activity"/>
    <property type="evidence" value="ECO:0007669"/>
    <property type="project" value="UniProtKB-ARBA"/>
</dbReference>
<dbReference type="Pfam" id="PF14226">
    <property type="entry name" value="DIOX_N"/>
    <property type="match status" value="1"/>
</dbReference>
<dbReference type="OrthoDB" id="288590at2759"/>
<dbReference type="FunFam" id="2.60.120.330:FF:000026">
    <property type="entry name" value="DIBOA-glucoside dioxygenase BX6"/>
    <property type="match status" value="1"/>
</dbReference>
<dbReference type="PANTHER" id="PTHR10209">
    <property type="entry name" value="OXIDOREDUCTASE, 2OG-FE II OXYGENASE FAMILY PROTEIN"/>
    <property type="match status" value="1"/>
</dbReference>
<dbReference type="Gene3D" id="2.60.120.330">
    <property type="entry name" value="B-lactam Antibiotic, Isopenicillin N Synthase, Chain"/>
    <property type="match status" value="1"/>
</dbReference>
<organism evidence="7 8">
    <name type="scientific">Rhamnella rubrinervis</name>
    <dbReference type="NCBI Taxonomy" id="2594499"/>
    <lineage>
        <taxon>Eukaryota</taxon>
        <taxon>Viridiplantae</taxon>
        <taxon>Streptophyta</taxon>
        <taxon>Embryophyta</taxon>
        <taxon>Tracheophyta</taxon>
        <taxon>Spermatophyta</taxon>
        <taxon>Magnoliopsida</taxon>
        <taxon>eudicotyledons</taxon>
        <taxon>Gunneridae</taxon>
        <taxon>Pentapetalae</taxon>
        <taxon>rosids</taxon>
        <taxon>fabids</taxon>
        <taxon>Rosales</taxon>
        <taxon>Rhamnaceae</taxon>
        <taxon>rhamnoid group</taxon>
        <taxon>Rhamneae</taxon>
        <taxon>Rhamnella</taxon>
    </lineage>
</organism>
<dbReference type="InterPro" id="IPR044861">
    <property type="entry name" value="IPNS-like_FE2OG_OXY"/>
</dbReference>
<proteinExistence type="inferred from homology"/>
<protein>
    <recommendedName>
        <fullName evidence="6">Fe2OG dioxygenase domain-containing protein</fullName>
    </recommendedName>
</protein>
<comment type="similarity">
    <text evidence="1 5">Belongs to the iron/ascorbate-dependent oxidoreductase family.</text>
</comment>
<keyword evidence="2 5" id="KW-0479">Metal-binding</keyword>
<gene>
    <name evidence="7" type="ORF">FNV43_RR26866</name>
</gene>
<sequence length="355" mass="39893">MASTVMITNAAEYDRAKELKHFDESKMGVKGLLDSGLTTIPKIFIHPPETLSDLKPASHARPESHSIPIIGISRCFDSGRRSAIIDQISRAAREVAFFQITNHGIPLETIDRTMAATKALHEKPLEIKAHFYRREVGSNVRYFSNVDLYHAKSASWRDTFYVKFGPNPLAPEELPEICRKEMVDWDKEVFRLSETLMGEGLGLSTDRFKEMTCFEGRTMIAQYYPHCPQPDLTVGLPSHTDPGVLTVLIPDQTGGCSLQVKYGGVWVGVKPVPGAIVINVGDLLQIISNDEYKSVTHRVLANSSSKPPVSIGVFLEPSNREKLYGPRRNLYRRINQHFFDSFRYRSTGINSSPKR</sequence>
<dbReference type="Proteomes" id="UP000796880">
    <property type="component" value="Unassembled WGS sequence"/>
</dbReference>
<evidence type="ECO:0000256" key="2">
    <source>
        <dbReference type="ARBA" id="ARBA00022723"/>
    </source>
</evidence>
<dbReference type="GO" id="GO:0046872">
    <property type="term" value="F:metal ion binding"/>
    <property type="evidence" value="ECO:0007669"/>
    <property type="project" value="UniProtKB-KW"/>
</dbReference>
<accession>A0A8K0DVR7</accession>
<name>A0A8K0DVR7_9ROSA</name>
<evidence type="ECO:0000256" key="1">
    <source>
        <dbReference type="ARBA" id="ARBA00008056"/>
    </source>
</evidence>
<evidence type="ECO:0000313" key="8">
    <source>
        <dbReference type="Proteomes" id="UP000796880"/>
    </source>
</evidence>
<comment type="caution">
    <text evidence="7">The sequence shown here is derived from an EMBL/GenBank/DDBJ whole genome shotgun (WGS) entry which is preliminary data.</text>
</comment>